<feature type="region of interest" description="Disordered" evidence="1">
    <location>
        <begin position="1"/>
        <end position="23"/>
    </location>
</feature>
<evidence type="ECO:0000313" key="3">
    <source>
        <dbReference type="Proteomes" id="UP000770717"/>
    </source>
</evidence>
<organism evidence="2 3">
    <name type="scientific">Eleutherodactylus coqui</name>
    <name type="common">Puerto Rican coqui</name>
    <dbReference type="NCBI Taxonomy" id="57060"/>
    <lineage>
        <taxon>Eukaryota</taxon>
        <taxon>Metazoa</taxon>
        <taxon>Chordata</taxon>
        <taxon>Craniata</taxon>
        <taxon>Vertebrata</taxon>
        <taxon>Euteleostomi</taxon>
        <taxon>Amphibia</taxon>
        <taxon>Batrachia</taxon>
        <taxon>Anura</taxon>
        <taxon>Neobatrachia</taxon>
        <taxon>Hyloidea</taxon>
        <taxon>Eleutherodactylidae</taxon>
        <taxon>Eleutherodactylinae</taxon>
        <taxon>Eleutherodactylus</taxon>
        <taxon>Eleutherodactylus</taxon>
    </lineage>
</organism>
<dbReference type="EMBL" id="WNTK01032863">
    <property type="protein sequence ID" value="KAG9460933.1"/>
    <property type="molecule type" value="Genomic_DNA"/>
</dbReference>
<evidence type="ECO:0000256" key="1">
    <source>
        <dbReference type="SAM" id="MobiDB-lite"/>
    </source>
</evidence>
<evidence type="ECO:0000313" key="2">
    <source>
        <dbReference type="EMBL" id="KAG9460933.1"/>
    </source>
</evidence>
<dbReference type="Proteomes" id="UP000770717">
    <property type="component" value="Unassembled WGS sequence"/>
</dbReference>
<proteinExistence type="predicted"/>
<name>A0A8J6BJ22_ELECQ</name>
<dbReference type="AlphaFoldDB" id="A0A8J6BJ22"/>
<comment type="caution">
    <text evidence="2">The sequence shown here is derived from an EMBL/GenBank/DDBJ whole genome shotgun (WGS) entry which is preliminary data.</text>
</comment>
<accession>A0A8J6BJ22</accession>
<sequence>MKSTDSFPMRVPSIPQPDRSRVGKPFIEMPAYKKRIYAKSFMTHLKDPRKRPISGTSKCSNTSRSLLRISCIFMVNPKVS</sequence>
<gene>
    <name evidence="2" type="ORF">GDO78_018671</name>
</gene>
<protein>
    <submittedName>
        <fullName evidence="2">Uncharacterized protein</fullName>
    </submittedName>
</protein>
<reference evidence="2" key="1">
    <citation type="thesis" date="2020" institute="ProQuest LLC" country="789 East Eisenhower Parkway, Ann Arbor, MI, USA">
        <title>Comparative Genomics and Chromosome Evolution.</title>
        <authorList>
            <person name="Mudd A.B."/>
        </authorList>
    </citation>
    <scope>NUCLEOTIDE SEQUENCE</scope>
    <source>
        <strain evidence="2">HN-11 Male</strain>
        <tissue evidence="2">Kidney and liver</tissue>
    </source>
</reference>
<keyword evidence="3" id="KW-1185">Reference proteome</keyword>